<reference evidence="1 2" key="1">
    <citation type="submission" date="2016-03" db="EMBL/GenBank/DDBJ databases">
        <title>EvidentialGene: Evidence-directed Construction of Genes on Genomes.</title>
        <authorList>
            <person name="Gilbert D.G."/>
            <person name="Choi J.-H."/>
            <person name="Mockaitis K."/>
            <person name="Colbourne J."/>
            <person name="Pfrender M."/>
        </authorList>
    </citation>
    <scope>NUCLEOTIDE SEQUENCE [LARGE SCALE GENOMIC DNA]</scope>
    <source>
        <strain evidence="1 2">Xinb3</strain>
        <tissue evidence="1">Complete organism</tissue>
    </source>
</reference>
<dbReference type="Proteomes" id="UP000076858">
    <property type="component" value="Unassembled WGS sequence"/>
</dbReference>
<sequence>MIVGIQYNKRRGGKGKTRTASCSFRGSYLNVLFGGCVHRERLKFPSC</sequence>
<dbReference type="EMBL" id="LRGB01001982">
    <property type="protein sequence ID" value="KZS09782.1"/>
    <property type="molecule type" value="Genomic_DNA"/>
</dbReference>
<gene>
    <name evidence="1" type="ORF">APZ42_025910</name>
</gene>
<proteinExistence type="predicted"/>
<evidence type="ECO:0000313" key="2">
    <source>
        <dbReference type="Proteomes" id="UP000076858"/>
    </source>
</evidence>
<name>A0A164SN11_9CRUS</name>
<protein>
    <submittedName>
        <fullName evidence="1">Uncharacterized protein</fullName>
    </submittedName>
</protein>
<organism evidence="1 2">
    <name type="scientific">Daphnia magna</name>
    <dbReference type="NCBI Taxonomy" id="35525"/>
    <lineage>
        <taxon>Eukaryota</taxon>
        <taxon>Metazoa</taxon>
        <taxon>Ecdysozoa</taxon>
        <taxon>Arthropoda</taxon>
        <taxon>Crustacea</taxon>
        <taxon>Branchiopoda</taxon>
        <taxon>Diplostraca</taxon>
        <taxon>Cladocera</taxon>
        <taxon>Anomopoda</taxon>
        <taxon>Daphniidae</taxon>
        <taxon>Daphnia</taxon>
    </lineage>
</organism>
<keyword evidence="2" id="KW-1185">Reference proteome</keyword>
<dbReference type="AlphaFoldDB" id="A0A164SN11"/>
<comment type="caution">
    <text evidence="1">The sequence shown here is derived from an EMBL/GenBank/DDBJ whole genome shotgun (WGS) entry which is preliminary data.</text>
</comment>
<accession>A0A164SN11</accession>
<evidence type="ECO:0000313" key="1">
    <source>
        <dbReference type="EMBL" id="KZS09782.1"/>
    </source>
</evidence>